<evidence type="ECO:0000256" key="1">
    <source>
        <dbReference type="ARBA" id="ARBA00004123"/>
    </source>
</evidence>
<evidence type="ECO:0000256" key="2">
    <source>
        <dbReference type="ARBA" id="ARBA00022491"/>
    </source>
</evidence>
<dbReference type="Pfam" id="PF04844">
    <property type="entry name" value="Ovate"/>
    <property type="match status" value="1"/>
</dbReference>
<evidence type="ECO:0000313" key="9">
    <source>
        <dbReference type="Proteomes" id="UP000623129"/>
    </source>
</evidence>
<dbReference type="PROSITE" id="PS51754">
    <property type="entry name" value="OVATE"/>
    <property type="match status" value="1"/>
</dbReference>
<protein>
    <recommendedName>
        <fullName evidence="6">Transcription repressor</fullName>
    </recommendedName>
    <alternativeName>
        <fullName evidence="6">Ovate family protein</fullName>
    </alternativeName>
</protein>
<evidence type="ECO:0000256" key="3">
    <source>
        <dbReference type="ARBA" id="ARBA00023015"/>
    </source>
</evidence>
<reference evidence="8" key="1">
    <citation type="submission" date="2020-01" db="EMBL/GenBank/DDBJ databases">
        <title>Genome sequence of Kobresia littledalei, the first chromosome-level genome in the family Cyperaceae.</title>
        <authorList>
            <person name="Qu G."/>
        </authorList>
    </citation>
    <scope>NUCLEOTIDE SEQUENCE</scope>
    <source>
        <strain evidence="8">C.B.Clarke</strain>
        <tissue evidence="8">Leaf</tissue>
    </source>
</reference>
<dbReference type="GO" id="GO:0045892">
    <property type="term" value="P:negative regulation of DNA-templated transcription"/>
    <property type="evidence" value="ECO:0007669"/>
    <property type="project" value="UniProtKB-UniRule"/>
</dbReference>
<dbReference type="InterPro" id="IPR006458">
    <property type="entry name" value="Ovate_C"/>
</dbReference>
<dbReference type="AlphaFoldDB" id="A0A833RI80"/>
<proteinExistence type="predicted"/>
<keyword evidence="2 6" id="KW-0678">Repressor</keyword>
<keyword evidence="5 6" id="KW-0539">Nucleus</keyword>
<comment type="subcellular location">
    <subcellularLocation>
        <location evidence="1 6">Nucleus</location>
    </subcellularLocation>
</comment>
<evidence type="ECO:0000256" key="4">
    <source>
        <dbReference type="ARBA" id="ARBA00023163"/>
    </source>
</evidence>
<organism evidence="8 9">
    <name type="scientific">Carex littledalei</name>
    <dbReference type="NCBI Taxonomy" id="544730"/>
    <lineage>
        <taxon>Eukaryota</taxon>
        <taxon>Viridiplantae</taxon>
        <taxon>Streptophyta</taxon>
        <taxon>Embryophyta</taxon>
        <taxon>Tracheophyta</taxon>
        <taxon>Spermatophyta</taxon>
        <taxon>Magnoliopsida</taxon>
        <taxon>Liliopsida</taxon>
        <taxon>Poales</taxon>
        <taxon>Cyperaceae</taxon>
        <taxon>Cyperoideae</taxon>
        <taxon>Cariceae</taxon>
        <taxon>Carex</taxon>
        <taxon>Carex subgen. Euthyceras</taxon>
    </lineage>
</organism>
<keyword evidence="4 6" id="KW-0804">Transcription</keyword>
<keyword evidence="3 6" id="KW-0805">Transcription regulation</keyword>
<dbReference type="EMBL" id="SWLB01000003">
    <property type="protein sequence ID" value="KAF3340368.1"/>
    <property type="molecule type" value="Genomic_DNA"/>
</dbReference>
<dbReference type="PANTHER" id="PTHR33057:SF218">
    <property type="entry name" value="TRANSCRIPTION REPRESSOR"/>
    <property type="match status" value="1"/>
</dbReference>
<gene>
    <name evidence="8" type="ORF">FCM35_KLT16139</name>
</gene>
<evidence type="ECO:0000313" key="8">
    <source>
        <dbReference type="EMBL" id="KAF3340368.1"/>
    </source>
</evidence>
<accession>A0A833RI80</accession>
<feature type="domain" description="OVATE" evidence="7">
    <location>
        <begin position="107"/>
        <end position="166"/>
    </location>
</feature>
<dbReference type="Proteomes" id="UP000623129">
    <property type="component" value="Unassembled WGS sequence"/>
</dbReference>
<keyword evidence="9" id="KW-1185">Reference proteome</keyword>
<evidence type="ECO:0000256" key="5">
    <source>
        <dbReference type="ARBA" id="ARBA00023242"/>
    </source>
</evidence>
<dbReference type="PANTHER" id="PTHR33057">
    <property type="entry name" value="TRANSCRIPTION REPRESSOR OFP7-RELATED"/>
    <property type="match status" value="1"/>
</dbReference>
<dbReference type="NCBIfam" id="TIGR01568">
    <property type="entry name" value="A_thal_3678"/>
    <property type="match status" value="1"/>
</dbReference>
<comment type="caution">
    <text evidence="8">The sequence shown here is derived from an EMBL/GenBank/DDBJ whole genome shotgun (WGS) entry which is preliminary data.</text>
</comment>
<sequence>MEKLKSSMKTVQESITNLNPISPICLQEGRTLSFRDILQYNSGTTSSSSISSIQSESNPVASERFFFSPHNTKNIMEESKSERKSLRKLALINRKTKLSFSDESMTLVMESYNPYRDFRKSMEEMVTAYELREWSQLQELLHCYLGLNERKTHKVIVIAFVDLLMHMISKDNEGHYASLPLTFYLDIP</sequence>
<comment type="function">
    <text evidence="6">Transcriptional repressor that regulates multiple aspects of plant growth and development.</text>
</comment>
<dbReference type="InterPro" id="IPR038933">
    <property type="entry name" value="Ovate"/>
</dbReference>
<name>A0A833RI80_9POAL</name>
<dbReference type="OrthoDB" id="689823at2759"/>
<evidence type="ECO:0000256" key="6">
    <source>
        <dbReference type="RuleBase" id="RU367028"/>
    </source>
</evidence>
<dbReference type="GO" id="GO:0005634">
    <property type="term" value="C:nucleus"/>
    <property type="evidence" value="ECO:0007669"/>
    <property type="project" value="UniProtKB-SubCell"/>
</dbReference>
<evidence type="ECO:0000259" key="7">
    <source>
        <dbReference type="PROSITE" id="PS51754"/>
    </source>
</evidence>